<evidence type="ECO:0000256" key="17">
    <source>
        <dbReference type="ARBA" id="ARBA00047804"/>
    </source>
</evidence>
<keyword evidence="14 18" id="KW-1015">Disulfide bond</keyword>
<name>A0A2S0P8G0_9NEIS</name>
<keyword evidence="9 18" id="KW-0249">Electron transport</keyword>
<keyword evidence="12 18" id="KW-0520">NAD</keyword>
<dbReference type="Gene3D" id="2.60.40.1250">
    <property type="entry name" value="Thiol:disulfide interchange protein DsbD, N-terminal domain"/>
    <property type="match status" value="1"/>
</dbReference>
<evidence type="ECO:0000256" key="12">
    <source>
        <dbReference type="ARBA" id="ARBA00023027"/>
    </source>
</evidence>
<evidence type="ECO:0000313" key="20">
    <source>
        <dbReference type="EMBL" id="AVY93577.1"/>
    </source>
</evidence>
<organism evidence="20 21">
    <name type="scientific">Microvirgula aerodenitrificans</name>
    <dbReference type="NCBI Taxonomy" id="57480"/>
    <lineage>
        <taxon>Bacteria</taxon>
        <taxon>Pseudomonadati</taxon>
        <taxon>Pseudomonadota</taxon>
        <taxon>Betaproteobacteria</taxon>
        <taxon>Neisseriales</taxon>
        <taxon>Aquaspirillaceae</taxon>
        <taxon>Microvirgula</taxon>
    </lineage>
</organism>
<feature type="transmembrane region" description="Helical" evidence="18">
    <location>
        <begin position="355"/>
        <end position="378"/>
    </location>
</feature>
<reference evidence="20 21" key="1">
    <citation type="submission" date="2018-04" db="EMBL/GenBank/DDBJ databases">
        <title>Denitrifier Microvirgula.</title>
        <authorList>
            <person name="Anderson E."/>
            <person name="Jang J."/>
            <person name="Ishii S."/>
        </authorList>
    </citation>
    <scope>NUCLEOTIDE SEQUENCE [LARGE SCALE GENOMIC DNA]</scope>
    <source>
        <strain evidence="20 21">BE2.4</strain>
    </source>
</reference>
<proteinExistence type="inferred from homology"/>
<evidence type="ECO:0000256" key="6">
    <source>
        <dbReference type="ARBA" id="ARBA00022692"/>
    </source>
</evidence>
<dbReference type="HAMAP" id="MF_00399">
    <property type="entry name" value="DbsD"/>
    <property type="match status" value="1"/>
</dbReference>
<keyword evidence="15 18" id="KW-0676">Redox-active center</keyword>
<comment type="catalytic activity">
    <reaction evidence="16 18">
        <text>[protein]-dithiol + NAD(+) = [protein]-disulfide + NADH + H(+)</text>
        <dbReference type="Rhea" id="RHEA:18749"/>
        <dbReference type="Rhea" id="RHEA-COMP:10593"/>
        <dbReference type="Rhea" id="RHEA-COMP:10594"/>
        <dbReference type="ChEBI" id="CHEBI:15378"/>
        <dbReference type="ChEBI" id="CHEBI:29950"/>
        <dbReference type="ChEBI" id="CHEBI:50058"/>
        <dbReference type="ChEBI" id="CHEBI:57540"/>
        <dbReference type="ChEBI" id="CHEBI:57945"/>
        <dbReference type="EC" id="1.8.1.8"/>
    </reaction>
</comment>
<comment type="function">
    <text evidence="18">Required to facilitate the formation of correct disulfide bonds in some periplasmic proteins and for the assembly of the periplasmic c-type cytochromes. Acts by transferring electrons from cytoplasmic thioredoxin to the periplasm. This transfer involves a cascade of disulfide bond formation and reduction steps.</text>
</comment>
<evidence type="ECO:0000256" key="15">
    <source>
        <dbReference type="ARBA" id="ARBA00023284"/>
    </source>
</evidence>
<dbReference type="SUPFAM" id="SSF52833">
    <property type="entry name" value="Thioredoxin-like"/>
    <property type="match status" value="1"/>
</dbReference>
<dbReference type="InterPro" id="IPR022910">
    <property type="entry name" value="Thiol_diS_interchange_DbsD"/>
</dbReference>
<keyword evidence="3 18" id="KW-0813">Transport</keyword>
<keyword evidence="10 18" id="KW-1133">Transmembrane helix</keyword>
<feature type="transmembrane region" description="Helical" evidence="18">
    <location>
        <begin position="414"/>
        <end position="435"/>
    </location>
</feature>
<dbReference type="KEGG" id="maer:DAI18_05605"/>
<dbReference type="OrthoDB" id="9811036at2"/>
<evidence type="ECO:0000256" key="7">
    <source>
        <dbReference type="ARBA" id="ARBA00022729"/>
    </source>
</evidence>
<keyword evidence="7 18" id="KW-0732">Signal</keyword>
<feature type="signal peptide" evidence="18">
    <location>
        <begin position="1"/>
        <end position="28"/>
    </location>
</feature>
<gene>
    <name evidence="18" type="primary">dsbD</name>
    <name evidence="20" type="ORF">DAI18_05605</name>
</gene>
<evidence type="ECO:0000256" key="10">
    <source>
        <dbReference type="ARBA" id="ARBA00022989"/>
    </source>
</evidence>
<keyword evidence="6 18" id="KW-0812">Transmembrane</keyword>
<protein>
    <recommendedName>
        <fullName evidence="18">Thiol:disulfide interchange protein DsbD</fullName>
        <ecNumber evidence="18">1.8.1.8</ecNumber>
    </recommendedName>
    <alternativeName>
        <fullName evidence="18">Protein-disulfide reductase</fullName>
        <shortName evidence="18">Disulfide reductase</shortName>
    </alternativeName>
</protein>
<dbReference type="InterPro" id="IPR013766">
    <property type="entry name" value="Thioredoxin_domain"/>
</dbReference>
<evidence type="ECO:0000256" key="14">
    <source>
        <dbReference type="ARBA" id="ARBA00023157"/>
    </source>
</evidence>
<feature type="transmembrane region" description="Helical" evidence="18">
    <location>
        <begin position="188"/>
        <end position="214"/>
    </location>
</feature>
<evidence type="ECO:0000256" key="16">
    <source>
        <dbReference type="ARBA" id="ARBA00047388"/>
    </source>
</evidence>
<feature type="transmembrane region" description="Helical" evidence="18">
    <location>
        <begin position="234"/>
        <end position="265"/>
    </location>
</feature>
<feature type="chain" id="PRO_5015790442" description="Thiol:disulfide interchange protein DsbD" evidence="18">
    <location>
        <begin position="29"/>
        <end position="606"/>
    </location>
</feature>
<feature type="disulfide bond" description="Redox-active" evidence="18">
    <location>
        <begin position="127"/>
        <end position="133"/>
    </location>
</feature>
<comment type="catalytic activity">
    <reaction evidence="17 18">
        <text>[protein]-dithiol + NADP(+) = [protein]-disulfide + NADPH + H(+)</text>
        <dbReference type="Rhea" id="RHEA:18753"/>
        <dbReference type="Rhea" id="RHEA-COMP:10593"/>
        <dbReference type="Rhea" id="RHEA-COMP:10594"/>
        <dbReference type="ChEBI" id="CHEBI:15378"/>
        <dbReference type="ChEBI" id="CHEBI:29950"/>
        <dbReference type="ChEBI" id="CHEBI:50058"/>
        <dbReference type="ChEBI" id="CHEBI:57783"/>
        <dbReference type="ChEBI" id="CHEBI:58349"/>
        <dbReference type="EC" id="1.8.1.8"/>
    </reaction>
</comment>
<evidence type="ECO:0000256" key="5">
    <source>
        <dbReference type="ARBA" id="ARBA00022519"/>
    </source>
</evidence>
<sequence length="606" mass="62958" precursor="true">MPSVLNPRTLIRIVLAFVLGLCSLSALAVNPDDLLPPERAFALTATRQGDTVTLDWRIADGYYLYKERIRVATEPVLELGTTLADGTLKQDAFFGRSEIYHGRSQATVTLPAGAPRPLVLVVSQQGCADAGVCYPPETRRLTLGADGVPAGGEQGDDLLSRFVSAAGLGSAPATPAAAPADTGGLAKLGWIALLGSFFVAGLGLAFTACLYPMLPIVSAIVAGQGEAAHGWRGFALAMAYVQGLALTYTVVGVAAGLTGSLLTVWLQRPEVAIVAAVLLLVFALAMFEVINVQLPASLQARMASASNRMTGGRLLSVFAMGALSALIVGPCVAPPLAVALGYIGASGDAVRGGAALYAMALGLGAPLLLLGAAGGKLLPKAGGWMQAVKGVFGVLMLLLAIYLLSPWLPAPVALLGYGVVLVGAAVFAGAFDALPAGHHGGRRFLKLLGLLAAITGVIQLVGGLAGADDPLRPLLPLTARASAATVTVSHPAFTRVDSPADWERFLAANRGRPVMLDFYADWCVSCKEMERDTFSDPRVATALGKFALAQADVTANSPAHQQLLKNFGLYGPPGTIFFDIKGMERDRVIGYLPPSPFFDRVQALLR</sequence>
<dbReference type="InterPro" id="IPR003834">
    <property type="entry name" value="Cyt_c_assmbl_TM_dom"/>
</dbReference>
<dbReference type="InterPro" id="IPR017937">
    <property type="entry name" value="Thioredoxin_CS"/>
</dbReference>
<dbReference type="NCBIfam" id="NF001419">
    <property type="entry name" value="PRK00293.1"/>
    <property type="match status" value="1"/>
</dbReference>
<feature type="disulfide bond" description="Redox-active" evidence="18">
    <location>
        <begin position="523"/>
        <end position="526"/>
    </location>
</feature>
<dbReference type="STRING" id="1122240.GCA_000620105_01176"/>
<keyword evidence="8 18" id="KW-0201">Cytochrome c-type biogenesis</keyword>
<evidence type="ECO:0000259" key="19">
    <source>
        <dbReference type="PROSITE" id="PS51352"/>
    </source>
</evidence>
<feature type="domain" description="Thioredoxin" evidence="19">
    <location>
        <begin position="475"/>
        <end position="606"/>
    </location>
</feature>
<dbReference type="Gene3D" id="3.40.30.10">
    <property type="entry name" value="Glutaredoxin"/>
    <property type="match status" value="1"/>
</dbReference>
<dbReference type="PANTHER" id="PTHR32234:SF0">
    <property type="entry name" value="THIOL:DISULFIDE INTERCHANGE PROTEIN DSBD"/>
    <property type="match status" value="1"/>
</dbReference>
<evidence type="ECO:0000256" key="1">
    <source>
        <dbReference type="ARBA" id="ARBA00004429"/>
    </source>
</evidence>
<dbReference type="GO" id="GO:0005886">
    <property type="term" value="C:plasma membrane"/>
    <property type="evidence" value="ECO:0007669"/>
    <property type="project" value="UniProtKB-SubCell"/>
</dbReference>
<keyword evidence="4 18" id="KW-1003">Cell membrane</keyword>
<dbReference type="PROSITE" id="PS00194">
    <property type="entry name" value="THIOREDOXIN_1"/>
    <property type="match status" value="1"/>
</dbReference>
<comment type="subcellular location">
    <subcellularLocation>
        <location evidence="1 18">Cell inner membrane</location>
        <topology evidence="1 18">Multi-pass membrane protein</topology>
    </subcellularLocation>
</comment>
<evidence type="ECO:0000313" key="21">
    <source>
        <dbReference type="Proteomes" id="UP000244173"/>
    </source>
</evidence>
<keyword evidence="11 18" id="KW-0560">Oxidoreductase</keyword>
<feature type="transmembrane region" description="Helical" evidence="18">
    <location>
        <begin position="390"/>
        <end position="408"/>
    </location>
</feature>
<dbReference type="EMBL" id="CP028519">
    <property type="protein sequence ID" value="AVY93577.1"/>
    <property type="molecule type" value="Genomic_DNA"/>
</dbReference>
<dbReference type="InterPro" id="IPR028250">
    <property type="entry name" value="DsbDN"/>
</dbReference>
<evidence type="ECO:0000256" key="4">
    <source>
        <dbReference type="ARBA" id="ARBA00022475"/>
    </source>
</evidence>
<dbReference type="AlphaFoldDB" id="A0A2S0P8G0"/>
<dbReference type="InterPro" id="IPR036929">
    <property type="entry name" value="DsbDN_sf"/>
</dbReference>
<dbReference type="Proteomes" id="UP000244173">
    <property type="component" value="Chromosome"/>
</dbReference>
<feature type="transmembrane region" description="Helical" evidence="18">
    <location>
        <begin position="271"/>
        <end position="294"/>
    </location>
</feature>
<evidence type="ECO:0000256" key="2">
    <source>
        <dbReference type="ARBA" id="ARBA00007241"/>
    </source>
</evidence>
<dbReference type="SUPFAM" id="SSF74863">
    <property type="entry name" value="Thiol:disulfide interchange protein DsbD, N-terminal domain (DsbD-alpha)"/>
    <property type="match status" value="1"/>
</dbReference>
<evidence type="ECO:0000256" key="18">
    <source>
        <dbReference type="HAMAP-Rule" id="MF_00399"/>
    </source>
</evidence>
<dbReference type="Pfam" id="PF11412">
    <property type="entry name" value="DsbD_N"/>
    <property type="match status" value="1"/>
</dbReference>
<evidence type="ECO:0000256" key="3">
    <source>
        <dbReference type="ARBA" id="ARBA00022448"/>
    </source>
</evidence>
<dbReference type="CDD" id="cd02953">
    <property type="entry name" value="DsbDgamma"/>
    <property type="match status" value="1"/>
</dbReference>
<dbReference type="Pfam" id="PF02683">
    <property type="entry name" value="DsbD_TM"/>
    <property type="match status" value="1"/>
</dbReference>
<dbReference type="InterPro" id="IPR036249">
    <property type="entry name" value="Thioredoxin-like_sf"/>
</dbReference>
<dbReference type="InterPro" id="IPR035671">
    <property type="entry name" value="DsbD_gamma"/>
</dbReference>
<evidence type="ECO:0000256" key="13">
    <source>
        <dbReference type="ARBA" id="ARBA00023136"/>
    </source>
</evidence>
<dbReference type="PROSITE" id="PS51352">
    <property type="entry name" value="THIOREDOXIN_2"/>
    <property type="match status" value="1"/>
</dbReference>
<comment type="similarity">
    <text evidence="2 18">Belongs to the thioredoxin family. DsbD subfamily.</text>
</comment>
<dbReference type="Pfam" id="PF13899">
    <property type="entry name" value="Thioredoxin_7"/>
    <property type="match status" value="1"/>
</dbReference>
<dbReference type="GO" id="GO:0009055">
    <property type="term" value="F:electron transfer activity"/>
    <property type="evidence" value="ECO:0007669"/>
    <property type="project" value="UniProtKB-UniRule"/>
</dbReference>
<keyword evidence="13 18" id="KW-0472">Membrane</keyword>
<dbReference type="PANTHER" id="PTHR32234">
    <property type="entry name" value="THIOL:DISULFIDE INTERCHANGE PROTEIN DSBD"/>
    <property type="match status" value="1"/>
</dbReference>
<dbReference type="RefSeq" id="WP_107888894.1">
    <property type="nucleotide sequence ID" value="NZ_CALFSO010000114.1"/>
</dbReference>
<dbReference type="GO" id="GO:0017004">
    <property type="term" value="P:cytochrome complex assembly"/>
    <property type="evidence" value="ECO:0007669"/>
    <property type="project" value="UniProtKB-UniRule"/>
</dbReference>
<dbReference type="GO" id="GO:0045454">
    <property type="term" value="P:cell redox homeostasis"/>
    <property type="evidence" value="ECO:0007669"/>
    <property type="project" value="TreeGrafter"/>
</dbReference>
<feature type="disulfide bond" description="Redox-active" evidence="18">
    <location>
        <begin position="209"/>
        <end position="331"/>
    </location>
</feature>
<evidence type="ECO:0000256" key="8">
    <source>
        <dbReference type="ARBA" id="ARBA00022748"/>
    </source>
</evidence>
<evidence type="ECO:0000256" key="9">
    <source>
        <dbReference type="ARBA" id="ARBA00022982"/>
    </source>
</evidence>
<feature type="transmembrane region" description="Helical" evidence="18">
    <location>
        <begin position="447"/>
        <end position="467"/>
    </location>
</feature>
<dbReference type="GO" id="GO:0047134">
    <property type="term" value="F:protein-disulfide reductase [NAD(P)H] activity"/>
    <property type="evidence" value="ECO:0007669"/>
    <property type="project" value="UniProtKB-UniRule"/>
</dbReference>
<keyword evidence="21" id="KW-1185">Reference proteome</keyword>
<keyword evidence="5 18" id="KW-0997">Cell inner membrane</keyword>
<accession>A0A2S0P8G0</accession>
<evidence type="ECO:0000256" key="11">
    <source>
        <dbReference type="ARBA" id="ARBA00023002"/>
    </source>
</evidence>
<dbReference type="EC" id="1.8.1.8" evidence="18"/>
<feature type="transmembrane region" description="Helical" evidence="18">
    <location>
        <begin position="314"/>
        <end position="343"/>
    </location>
</feature>